<evidence type="ECO:0000256" key="2">
    <source>
        <dbReference type="ARBA" id="ARBA00023125"/>
    </source>
</evidence>
<comment type="caution">
    <text evidence="6">The sequence shown here is derived from an EMBL/GenBank/DDBJ whole genome shotgun (WGS) entry which is preliminary data.</text>
</comment>
<dbReference type="GO" id="GO:0015074">
    <property type="term" value="P:DNA integration"/>
    <property type="evidence" value="ECO:0007669"/>
    <property type="project" value="InterPro"/>
</dbReference>
<dbReference type="InterPro" id="IPR010998">
    <property type="entry name" value="Integrase_recombinase_N"/>
</dbReference>
<dbReference type="PANTHER" id="PTHR30349:SF64">
    <property type="entry name" value="PROPHAGE INTEGRASE INTD-RELATED"/>
    <property type="match status" value="1"/>
</dbReference>
<dbReference type="InterPro" id="IPR013762">
    <property type="entry name" value="Integrase-like_cat_sf"/>
</dbReference>
<keyword evidence="3" id="KW-0233">DNA recombination</keyword>
<proteinExistence type="inferred from homology"/>
<feature type="domain" description="Tyr recombinase" evidence="4">
    <location>
        <begin position="186"/>
        <end position="375"/>
    </location>
</feature>
<dbReference type="InterPro" id="IPR044068">
    <property type="entry name" value="CB"/>
</dbReference>
<dbReference type="Gene3D" id="1.10.150.130">
    <property type="match status" value="1"/>
</dbReference>
<dbReference type="Pfam" id="PF00589">
    <property type="entry name" value="Phage_integrase"/>
    <property type="match status" value="1"/>
</dbReference>
<dbReference type="PROSITE" id="PS51900">
    <property type="entry name" value="CB"/>
    <property type="match status" value="1"/>
</dbReference>
<gene>
    <name evidence="6" type="ORF">ASZ90_006999</name>
</gene>
<comment type="similarity">
    <text evidence="1">Belongs to the 'phage' integrase family.</text>
</comment>
<dbReference type="InterPro" id="IPR002104">
    <property type="entry name" value="Integrase_catalytic"/>
</dbReference>
<organism evidence="6">
    <name type="scientific">hydrocarbon metagenome</name>
    <dbReference type="NCBI Taxonomy" id="938273"/>
    <lineage>
        <taxon>unclassified sequences</taxon>
        <taxon>metagenomes</taxon>
        <taxon>ecological metagenomes</taxon>
    </lineage>
</organism>
<dbReference type="GO" id="GO:0003677">
    <property type="term" value="F:DNA binding"/>
    <property type="evidence" value="ECO:0007669"/>
    <property type="project" value="UniProtKB-KW"/>
</dbReference>
<name>A0A0W8FQR6_9ZZZZ</name>
<evidence type="ECO:0000256" key="1">
    <source>
        <dbReference type="ARBA" id="ARBA00008857"/>
    </source>
</evidence>
<dbReference type="EMBL" id="LNQE01000915">
    <property type="protein sequence ID" value="KUG23239.1"/>
    <property type="molecule type" value="Genomic_DNA"/>
</dbReference>
<dbReference type="CDD" id="cd00796">
    <property type="entry name" value="INT_Rci_Hp1_C"/>
    <property type="match status" value="1"/>
</dbReference>
<keyword evidence="2" id="KW-0238">DNA-binding</keyword>
<evidence type="ECO:0000259" key="4">
    <source>
        <dbReference type="PROSITE" id="PS51898"/>
    </source>
</evidence>
<dbReference type="InterPro" id="IPR050090">
    <property type="entry name" value="Tyrosine_recombinase_XerCD"/>
</dbReference>
<dbReference type="InterPro" id="IPR011010">
    <property type="entry name" value="DNA_brk_join_enz"/>
</dbReference>
<dbReference type="SUPFAM" id="SSF56349">
    <property type="entry name" value="DNA breaking-rejoining enzymes"/>
    <property type="match status" value="1"/>
</dbReference>
<sequence length="400" mass="46864">MKAYRTATKYKGVFERISSERLFKNKPDVCFDISYKVEGKRIFEKIGWISEGYSAKLASDIRSERLRSIRHGDELPKQKEKAPFFKEVAKKYLEWAEENKSRRGIDDKRRYRKHLATRLDEKKLNEISSFDLERIKNDLLKKELSPASVKHCLVIVRQMFNKAKIWGLYQGENPTKGVKLPTLKNQRERFLRYKEAQLLLDDLKIDQHRKKNPGDKKDPQLHDISLLSLHCGLRAGEIFNIRGHDVNFETEIINIANPKNNESRKAYMTKSIKTMLQKRKPLNPNDYIFKSKNGEKIETISQSFSRSVNRLKFNEGVKDRLQMVTFHTLRHTFASWLAMQGESLVTIRELMGHKSFEMTKRYAHLIPDHKKAAALNLERKFKAVRNDNANKLLIEASKTT</sequence>
<evidence type="ECO:0000256" key="3">
    <source>
        <dbReference type="ARBA" id="ARBA00023172"/>
    </source>
</evidence>
<protein>
    <submittedName>
        <fullName evidence="6">Integrase</fullName>
    </submittedName>
</protein>
<feature type="domain" description="Core-binding (CB)" evidence="5">
    <location>
        <begin position="83"/>
        <end position="164"/>
    </location>
</feature>
<reference evidence="6" key="1">
    <citation type="journal article" date="2015" name="Proc. Natl. Acad. Sci. U.S.A.">
        <title>Networks of energetic and metabolic interactions define dynamics in microbial communities.</title>
        <authorList>
            <person name="Embree M."/>
            <person name="Liu J.K."/>
            <person name="Al-Bassam M.M."/>
            <person name="Zengler K."/>
        </authorList>
    </citation>
    <scope>NUCLEOTIDE SEQUENCE</scope>
</reference>
<dbReference type="AlphaFoldDB" id="A0A0W8FQR6"/>
<dbReference type="GO" id="GO:0006310">
    <property type="term" value="P:DNA recombination"/>
    <property type="evidence" value="ECO:0007669"/>
    <property type="project" value="UniProtKB-KW"/>
</dbReference>
<dbReference type="PROSITE" id="PS51898">
    <property type="entry name" value="TYR_RECOMBINASE"/>
    <property type="match status" value="1"/>
</dbReference>
<accession>A0A0W8FQR6</accession>
<evidence type="ECO:0000313" key="6">
    <source>
        <dbReference type="EMBL" id="KUG23239.1"/>
    </source>
</evidence>
<evidence type="ECO:0000259" key="5">
    <source>
        <dbReference type="PROSITE" id="PS51900"/>
    </source>
</evidence>
<dbReference type="Gene3D" id="1.10.443.10">
    <property type="entry name" value="Intergrase catalytic core"/>
    <property type="match status" value="1"/>
</dbReference>
<dbReference type="PANTHER" id="PTHR30349">
    <property type="entry name" value="PHAGE INTEGRASE-RELATED"/>
    <property type="match status" value="1"/>
</dbReference>